<gene>
    <name evidence="1" type="ORF">VTL71DRAFT_2858</name>
</gene>
<dbReference type="Proteomes" id="UP001595075">
    <property type="component" value="Unassembled WGS sequence"/>
</dbReference>
<reference evidence="1 2" key="1">
    <citation type="journal article" date="2024" name="Commun. Biol.">
        <title>Comparative genomic analysis of thermophilic fungi reveals convergent evolutionary adaptations and gene losses.</title>
        <authorList>
            <person name="Steindorff A.S."/>
            <person name="Aguilar-Pontes M.V."/>
            <person name="Robinson A.J."/>
            <person name="Andreopoulos B."/>
            <person name="LaButti K."/>
            <person name="Kuo A."/>
            <person name="Mondo S."/>
            <person name="Riley R."/>
            <person name="Otillar R."/>
            <person name="Haridas S."/>
            <person name="Lipzen A."/>
            <person name="Grimwood J."/>
            <person name="Schmutz J."/>
            <person name="Clum A."/>
            <person name="Reid I.D."/>
            <person name="Moisan M.C."/>
            <person name="Butler G."/>
            <person name="Nguyen T.T.M."/>
            <person name="Dewar K."/>
            <person name="Conant G."/>
            <person name="Drula E."/>
            <person name="Henrissat B."/>
            <person name="Hansel C."/>
            <person name="Singer S."/>
            <person name="Hutchinson M.I."/>
            <person name="de Vries R.P."/>
            <person name="Natvig D.O."/>
            <person name="Powell A.J."/>
            <person name="Tsang A."/>
            <person name="Grigoriev I.V."/>
        </authorList>
    </citation>
    <scope>NUCLEOTIDE SEQUENCE [LARGE SCALE GENOMIC DNA]</scope>
    <source>
        <strain evidence="1 2">CBS 494.80</strain>
    </source>
</reference>
<comment type="caution">
    <text evidence="1">The sequence shown here is derived from an EMBL/GenBank/DDBJ whole genome shotgun (WGS) entry which is preliminary data.</text>
</comment>
<proteinExistence type="predicted"/>
<protein>
    <submittedName>
        <fullName evidence="1">Uncharacterized protein</fullName>
    </submittedName>
</protein>
<sequence length="145" mass="16516">MLNDDVENGKTWCMMYDDLIKYVALDIQRNFATNKSYRQGFANMFHYAAIILHSNRPPTIFNVLNECMDAGEWPPHTKNFIGRGGNAESVLRIMFENSKDQDAWVGDGEHMEVFEDDVMALPECRNDHEFGFAALACGISNLICL</sequence>
<dbReference type="EMBL" id="JAZHXI010000012">
    <property type="protein sequence ID" value="KAL2065189.1"/>
    <property type="molecule type" value="Genomic_DNA"/>
</dbReference>
<keyword evidence="2" id="KW-1185">Reference proteome</keyword>
<name>A0ABR4C5J8_9HELO</name>
<evidence type="ECO:0000313" key="1">
    <source>
        <dbReference type="EMBL" id="KAL2065189.1"/>
    </source>
</evidence>
<evidence type="ECO:0000313" key="2">
    <source>
        <dbReference type="Proteomes" id="UP001595075"/>
    </source>
</evidence>
<accession>A0ABR4C5J8</accession>
<organism evidence="1 2">
    <name type="scientific">Oculimacula yallundae</name>
    <dbReference type="NCBI Taxonomy" id="86028"/>
    <lineage>
        <taxon>Eukaryota</taxon>
        <taxon>Fungi</taxon>
        <taxon>Dikarya</taxon>
        <taxon>Ascomycota</taxon>
        <taxon>Pezizomycotina</taxon>
        <taxon>Leotiomycetes</taxon>
        <taxon>Helotiales</taxon>
        <taxon>Ploettnerulaceae</taxon>
        <taxon>Oculimacula</taxon>
    </lineage>
</organism>